<gene>
    <name evidence="2" type="ORF">UFOPK2086_00924</name>
</gene>
<accession>A0A6J6JX25</accession>
<proteinExistence type="predicted"/>
<dbReference type="EMBL" id="CAEZVQ010000129">
    <property type="protein sequence ID" value="CAB4640259.1"/>
    <property type="molecule type" value="Genomic_DNA"/>
</dbReference>
<feature type="domain" description="YdhG-like" evidence="1">
    <location>
        <begin position="23"/>
        <end position="116"/>
    </location>
</feature>
<name>A0A6J6JX25_9ZZZZ</name>
<evidence type="ECO:0000259" key="1">
    <source>
        <dbReference type="Pfam" id="PF08818"/>
    </source>
</evidence>
<protein>
    <submittedName>
        <fullName evidence="2">Unannotated protein</fullName>
    </submittedName>
</protein>
<organism evidence="2">
    <name type="scientific">freshwater metagenome</name>
    <dbReference type="NCBI Taxonomy" id="449393"/>
    <lineage>
        <taxon>unclassified sequences</taxon>
        <taxon>metagenomes</taxon>
        <taxon>ecological metagenomes</taxon>
    </lineage>
</organism>
<dbReference type="Gene3D" id="3.90.1150.200">
    <property type="match status" value="1"/>
</dbReference>
<sequence>MASGRTLGEKEVDDFLGAVPEPQQSTLRELRAMLKKILPDGEEKIHYGVPAIQINGKSIAGYASAKRHCSYYPHSGALLETLADSLTKYDYSKGTLHFPVDKCLPISLVRKLVKARLEQLGVN</sequence>
<reference evidence="2" key="1">
    <citation type="submission" date="2020-05" db="EMBL/GenBank/DDBJ databases">
        <authorList>
            <person name="Chiriac C."/>
            <person name="Salcher M."/>
            <person name="Ghai R."/>
            <person name="Kavagutti S V."/>
        </authorList>
    </citation>
    <scope>NUCLEOTIDE SEQUENCE</scope>
</reference>
<evidence type="ECO:0000313" key="2">
    <source>
        <dbReference type="EMBL" id="CAB4640259.1"/>
    </source>
</evidence>
<dbReference type="Pfam" id="PF08818">
    <property type="entry name" value="DUF1801"/>
    <property type="match status" value="1"/>
</dbReference>
<dbReference type="InterPro" id="IPR014922">
    <property type="entry name" value="YdhG-like"/>
</dbReference>
<dbReference type="SUPFAM" id="SSF159888">
    <property type="entry name" value="YdhG-like"/>
    <property type="match status" value="1"/>
</dbReference>
<dbReference type="AlphaFoldDB" id="A0A6J6JX25"/>